<name>A0A7I8IFT7_SPIIN</name>
<dbReference type="Pfam" id="PF03732">
    <property type="entry name" value="Retrotrans_gag"/>
    <property type="match status" value="1"/>
</dbReference>
<dbReference type="OrthoDB" id="913048at2759"/>
<dbReference type="InterPro" id="IPR005162">
    <property type="entry name" value="Retrotrans_gag_dom"/>
</dbReference>
<organism evidence="2">
    <name type="scientific">Spirodela intermedia</name>
    <name type="common">Intermediate duckweed</name>
    <dbReference type="NCBI Taxonomy" id="51605"/>
    <lineage>
        <taxon>Eukaryota</taxon>
        <taxon>Viridiplantae</taxon>
        <taxon>Streptophyta</taxon>
        <taxon>Embryophyta</taxon>
        <taxon>Tracheophyta</taxon>
        <taxon>Spermatophyta</taxon>
        <taxon>Magnoliopsida</taxon>
        <taxon>Liliopsida</taxon>
        <taxon>Araceae</taxon>
        <taxon>Lemnoideae</taxon>
        <taxon>Spirodela</taxon>
    </lineage>
</organism>
<protein>
    <recommendedName>
        <fullName evidence="1">Retrotransposon gag domain-containing protein</fullName>
    </recommendedName>
</protein>
<dbReference type="EMBL" id="LR743589">
    <property type="protein sequence ID" value="CAA2616996.1"/>
    <property type="molecule type" value="Genomic_DNA"/>
</dbReference>
<dbReference type="Proteomes" id="UP000663760">
    <property type="component" value="Chromosome 2"/>
</dbReference>
<evidence type="ECO:0000313" key="4">
    <source>
        <dbReference type="Proteomes" id="UP000663760"/>
    </source>
</evidence>
<evidence type="ECO:0000313" key="3">
    <source>
        <dbReference type="EMBL" id="CAA7392361.1"/>
    </source>
</evidence>
<accession>A0A7I8IFT7</accession>
<reference evidence="2" key="1">
    <citation type="submission" date="2019-12" db="EMBL/GenBank/DDBJ databases">
        <authorList>
            <person name="Scholz U."/>
            <person name="Mascher M."/>
            <person name="Fiebig A."/>
        </authorList>
    </citation>
    <scope>NUCLEOTIDE SEQUENCE</scope>
</reference>
<gene>
    <name evidence="2" type="ORF">SI7747_02003206</name>
    <name evidence="3" type="ORF">SI8410_02003497</name>
</gene>
<dbReference type="AlphaFoldDB" id="A0A7I8IFT7"/>
<keyword evidence="4" id="KW-1185">Reference proteome</keyword>
<sequence length="124" mass="15012">MLSMEGEALEWYLWMEDRFPFRDWHDFKSQLNKRFKTSEMESSLQQLMRLQQATSIREYMAEFERIAVFLPHINIEVLEDAFLRGLKPDIRSELTMHKPLGLRKTMDLSIQAKIHLRKIRNDRN</sequence>
<dbReference type="EMBL" id="LR746265">
    <property type="protein sequence ID" value="CAA7392361.1"/>
    <property type="molecule type" value="Genomic_DNA"/>
</dbReference>
<evidence type="ECO:0000259" key="1">
    <source>
        <dbReference type="Pfam" id="PF03732"/>
    </source>
</evidence>
<proteinExistence type="predicted"/>
<feature type="domain" description="Retrotransposon gag" evidence="1">
    <location>
        <begin position="3"/>
        <end position="88"/>
    </location>
</feature>
<evidence type="ECO:0000313" key="2">
    <source>
        <dbReference type="EMBL" id="CAA2616996.1"/>
    </source>
</evidence>